<dbReference type="OrthoDB" id="7355898at2"/>
<keyword evidence="2" id="KW-1185">Reference proteome</keyword>
<name>A0A256FE52_9HYPH</name>
<reference evidence="1 2" key="1">
    <citation type="submission" date="2017-07" db="EMBL/GenBank/DDBJ databases">
        <title>Phylogenetic study on the rhizospheric bacterium Ochrobactrum sp. A44.</title>
        <authorList>
            <person name="Krzyzanowska D.M."/>
            <person name="Ossowicki A."/>
            <person name="Rajewska M."/>
            <person name="Maciag T."/>
            <person name="Kaczynski Z."/>
            <person name="Czerwicka M."/>
            <person name="Jafra S."/>
        </authorList>
    </citation>
    <scope>NUCLEOTIDE SEQUENCE [LARGE SCALE GENOMIC DNA]</scope>
    <source>
        <strain evidence="1 2">DSM 7216</strain>
    </source>
</reference>
<comment type="caution">
    <text evidence="1">The sequence shown here is derived from an EMBL/GenBank/DDBJ whole genome shotgun (WGS) entry which is preliminary data.</text>
</comment>
<evidence type="ECO:0000313" key="2">
    <source>
        <dbReference type="Proteomes" id="UP000215590"/>
    </source>
</evidence>
<proteinExistence type="predicted"/>
<sequence>MEANGKIGPHQGIELKLMLEGKKPLAKFAADNGITAEQLGDADFAPYVKSGRIKQFTVQKFDGFVEWRIYCLPGEEWRAKLCVLMLEKGDDPYFRNLFDENDLHRIDGALLGYEKSDVEFFIETITKRRMQLTGQSI</sequence>
<dbReference type="AlphaFoldDB" id="A0A256FE52"/>
<protein>
    <submittedName>
        <fullName evidence="1">Putative hemocin immunity protein</fullName>
    </submittedName>
</protein>
<accession>A0A256FE52</accession>
<evidence type="ECO:0000313" key="1">
    <source>
        <dbReference type="EMBL" id="OYR13083.1"/>
    </source>
</evidence>
<dbReference type="Proteomes" id="UP000215590">
    <property type="component" value="Unassembled WGS sequence"/>
</dbReference>
<dbReference type="EMBL" id="NNRJ01000054">
    <property type="protein sequence ID" value="OYR13083.1"/>
    <property type="molecule type" value="Genomic_DNA"/>
</dbReference>
<organism evidence="1 2">
    <name type="scientific">Brucella thiophenivorans</name>
    <dbReference type="NCBI Taxonomy" id="571255"/>
    <lineage>
        <taxon>Bacteria</taxon>
        <taxon>Pseudomonadati</taxon>
        <taxon>Pseudomonadota</taxon>
        <taxon>Alphaproteobacteria</taxon>
        <taxon>Hyphomicrobiales</taxon>
        <taxon>Brucellaceae</taxon>
        <taxon>Brucella/Ochrobactrum group</taxon>
        <taxon>Brucella</taxon>
    </lineage>
</organism>
<gene>
    <name evidence="1" type="ORF">CEV31_3548</name>
</gene>